<accession>A0ABQ4XZ00</accession>
<dbReference type="PANTHER" id="PTHR42648:SF32">
    <property type="entry name" value="RIBONUCLEASE H-LIKE DOMAIN, GAG-PRE-INTEGRASE DOMAIN PROTEIN-RELATED"/>
    <property type="match status" value="1"/>
</dbReference>
<evidence type="ECO:0000256" key="2">
    <source>
        <dbReference type="ARBA" id="ARBA00022801"/>
    </source>
</evidence>
<dbReference type="SUPFAM" id="SSF53098">
    <property type="entry name" value="Ribonuclease H-like"/>
    <property type="match status" value="1"/>
</dbReference>
<dbReference type="InterPro" id="IPR036397">
    <property type="entry name" value="RNaseH_sf"/>
</dbReference>
<keyword evidence="1" id="KW-0479">Metal-binding</keyword>
<evidence type="ECO:0000256" key="1">
    <source>
        <dbReference type="ARBA" id="ARBA00022723"/>
    </source>
</evidence>
<dbReference type="InterPro" id="IPR012337">
    <property type="entry name" value="RNaseH-like_sf"/>
</dbReference>
<keyword evidence="5" id="KW-1185">Reference proteome</keyword>
<organism evidence="4 5">
    <name type="scientific">Tanacetum coccineum</name>
    <dbReference type="NCBI Taxonomy" id="301880"/>
    <lineage>
        <taxon>Eukaryota</taxon>
        <taxon>Viridiplantae</taxon>
        <taxon>Streptophyta</taxon>
        <taxon>Embryophyta</taxon>
        <taxon>Tracheophyta</taxon>
        <taxon>Spermatophyta</taxon>
        <taxon>Magnoliopsida</taxon>
        <taxon>eudicotyledons</taxon>
        <taxon>Gunneridae</taxon>
        <taxon>Pentapetalae</taxon>
        <taxon>asterids</taxon>
        <taxon>campanulids</taxon>
        <taxon>Asterales</taxon>
        <taxon>Asteraceae</taxon>
        <taxon>Asteroideae</taxon>
        <taxon>Anthemideae</taxon>
        <taxon>Anthemidinae</taxon>
        <taxon>Tanacetum</taxon>
    </lineage>
</organism>
<dbReference type="InterPro" id="IPR013103">
    <property type="entry name" value="RVT_2"/>
</dbReference>
<dbReference type="InterPro" id="IPR039537">
    <property type="entry name" value="Retrotran_Ty1/copia-like"/>
</dbReference>
<name>A0ABQ4XZ00_9ASTR</name>
<evidence type="ECO:0000313" key="4">
    <source>
        <dbReference type="EMBL" id="GJS70650.1"/>
    </source>
</evidence>
<dbReference type="Pfam" id="PF07727">
    <property type="entry name" value="RVT_2"/>
    <property type="match status" value="1"/>
</dbReference>
<evidence type="ECO:0000313" key="5">
    <source>
        <dbReference type="Proteomes" id="UP001151760"/>
    </source>
</evidence>
<comment type="caution">
    <text evidence="4">The sequence shown here is derived from an EMBL/GenBank/DDBJ whole genome shotgun (WGS) entry which is preliminary data.</text>
</comment>
<dbReference type="EMBL" id="BQNB010009947">
    <property type="protein sequence ID" value="GJS70650.1"/>
    <property type="molecule type" value="Genomic_DNA"/>
</dbReference>
<gene>
    <name evidence="4" type="ORF">Tco_0703491</name>
</gene>
<reference evidence="4" key="2">
    <citation type="submission" date="2022-01" db="EMBL/GenBank/DDBJ databases">
        <authorList>
            <person name="Yamashiro T."/>
            <person name="Shiraishi A."/>
            <person name="Satake H."/>
            <person name="Nakayama K."/>
        </authorList>
    </citation>
    <scope>NUCLEOTIDE SEQUENCE</scope>
</reference>
<sequence>MLEFYREKGIKQEFSNGRTPQQNGVAERMNRTLIEAARTMLADSLLPTTFWAEAVNTACYTFNRFEPEKWTDALKVEAGLKLCRRTLQFIASTNRKDERGVVVRNKARLVAQGHRQEEGIDYDEVFAPVARIEAIRVLFLLALFDEKSMSHKPPGFVDPEHPTKVYKVVKALYGLHQAPRAWYATLSTFLKKHGYKRGTIDKFSYSLEETQKGYHVGSSDVRWHIIFWDYQQVCRNKKASSYSGQVCSEMLKKICSCECQSLLYSYVRPSCFDKDAEAFDIDVHSMCLFTFSGNSKDFSSQGCQEDLLVPQGLTQLGFWWLSILVNDLSLGMQEYRHIVATVNNVELEYVAVDIAVDKCCGFKINCWLWFQLLNTKIHIDNEGTICIVKNPVLSFQDPNHLRLSPLHLEIVMRRSYKCGEKLTQINVADLLTKPFDGNTFNYLVVSIGLVLVRLGVEKSDARSTWAWKRKCQVSLANWMQFGFHGELCIAIRQPSGFLTSNPLRVLVTQMIVDFSSEASKIEVLLSLTFHLSTDSLSSSFGRLQTARNTSDGINNLMPTIDSIDYTITDVSVRKATPISIMLQDSYVAK</sequence>
<dbReference type="Gene3D" id="3.30.420.10">
    <property type="entry name" value="Ribonuclease H-like superfamily/Ribonuclease H"/>
    <property type="match status" value="1"/>
</dbReference>
<evidence type="ECO:0000259" key="3">
    <source>
        <dbReference type="PROSITE" id="PS50994"/>
    </source>
</evidence>
<feature type="domain" description="Integrase catalytic" evidence="3">
    <location>
        <begin position="1"/>
        <end position="83"/>
    </location>
</feature>
<dbReference type="PROSITE" id="PS50994">
    <property type="entry name" value="INTEGRASE"/>
    <property type="match status" value="1"/>
</dbReference>
<dbReference type="PANTHER" id="PTHR42648">
    <property type="entry name" value="TRANSPOSASE, PUTATIVE-RELATED"/>
    <property type="match status" value="1"/>
</dbReference>
<proteinExistence type="predicted"/>
<protein>
    <submittedName>
        <fullName evidence="4">Ribonuclease H-like domain-containing protein</fullName>
    </submittedName>
</protein>
<reference evidence="4" key="1">
    <citation type="journal article" date="2022" name="Int. J. Mol. Sci.">
        <title>Draft Genome of Tanacetum Coccineum: Genomic Comparison of Closely Related Tanacetum-Family Plants.</title>
        <authorList>
            <person name="Yamashiro T."/>
            <person name="Shiraishi A."/>
            <person name="Nakayama K."/>
            <person name="Satake H."/>
        </authorList>
    </citation>
    <scope>NUCLEOTIDE SEQUENCE</scope>
</reference>
<dbReference type="InterPro" id="IPR001584">
    <property type="entry name" value="Integrase_cat-core"/>
</dbReference>
<dbReference type="Proteomes" id="UP001151760">
    <property type="component" value="Unassembled WGS sequence"/>
</dbReference>
<keyword evidence="2" id="KW-0378">Hydrolase</keyword>